<evidence type="ECO:0000313" key="1">
    <source>
        <dbReference type="EMBL" id="KAJ0224706.1"/>
    </source>
</evidence>
<dbReference type="SUPFAM" id="SSF52058">
    <property type="entry name" value="L domain-like"/>
    <property type="match status" value="1"/>
</dbReference>
<proteinExistence type="predicted"/>
<dbReference type="Gene3D" id="3.80.10.10">
    <property type="entry name" value="Ribonuclease Inhibitor"/>
    <property type="match status" value="2"/>
</dbReference>
<accession>A0A9R1XT04</accession>
<evidence type="ECO:0000313" key="2">
    <source>
        <dbReference type="Proteomes" id="UP000235145"/>
    </source>
</evidence>
<dbReference type="EMBL" id="NBSK02000001">
    <property type="protein sequence ID" value="KAJ0224706.1"/>
    <property type="molecule type" value="Genomic_DNA"/>
</dbReference>
<protein>
    <submittedName>
        <fullName evidence="1">Uncharacterized protein</fullName>
    </submittedName>
</protein>
<dbReference type="InterPro" id="IPR032675">
    <property type="entry name" value="LRR_dom_sf"/>
</dbReference>
<comment type="caution">
    <text evidence="1">The sequence shown here is derived from an EMBL/GenBank/DDBJ whole genome shotgun (WGS) entry which is preliminary data.</text>
</comment>
<dbReference type="Proteomes" id="UP000235145">
    <property type="component" value="Unassembled WGS sequence"/>
</dbReference>
<dbReference type="GO" id="GO:0006952">
    <property type="term" value="P:defense response"/>
    <property type="evidence" value="ECO:0007669"/>
    <property type="project" value="InterPro"/>
</dbReference>
<sequence>MMIIFNTILTYFHFCKKKLLGSLKILNLSFCKKLHSVGDFDQLLALERLILRHCIGLVDVWESIGQCVELVLIDLSYCKKLEKLPENIGMLKKVKTVLLDGCNLGESRIKNMDMDSLELSAVNNIGTNRAFVGAIPHDLKLFAMSLPRSLVTLSLPNNKLSHESFPTDFSNLYMLKGLYLDENPINYMPSCVRTLPRLEILSMQYCNKLKSAEYPPCTVRELFINPSDVHYVEKVVFDSEMSPLQLSMYRIDYTSWVHYAPWSYEIEGVVKIQPMVTVKEKWRLLGGVESLDVWDK</sequence>
<organism evidence="1 2">
    <name type="scientific">Lactuca sativa</name>
    <name type="common">Garden lettuce</name>
    <dbReference type="NCBI Taxonomy" id="4236"/>
    <lineage>
        <taxon>Eukaryota</taxon>
        <taxon>Viridiplantae</taxon>
        <taxon>Streptophyta</taxon>
        <taxon>Embryophyta</taxon>
        <taxon>Tracheophyta</taxon>
        <taxon>Spermatophyta</taxon>
        <taxon>Magnoliopsida</taxon>
        <taxon>eudicotyledons</taxon>
        <taxon>Gunneridae</taxon>
        <taxon>Pentapetalae</taxon>
        <taxon>asterids</taxon>
        <taxon>campanulids</taxon>
        <taxon>Asterales</taxon>
        <taxon>Asteraceae</taxon>
        <taxon>Cichorioideae</taxon>
        <taxon>Cichorieae</taxon>
        <taxon>Lactucinae</taxon>
        <taxon>Lactuca</taxon>
    </lineage>
</organism>
<name>A0A9R1XT04_LACSA</name>
<reference evidence="1 2" key="1">
    <citation type="journal article" date="2017" name="Nat. Commun.">
        <title>Genome assembly with in vitro proximity ligation data and whole-genome triplication in lettuce.</title>
        <authorList>
            <person name="Reyes-Chin-Wo S."/>
            <person name="Wang Z."/>
            <person name="Yang X."/>
            <person name="Kozik A."/>
            <person name="Arikit S."/>
            <person name="Song C."/>
            <person name="Xia L."/>
            <person name="Froenicke L."/>
            <person name="Lavelle D.O."/>
            <person name="Truco M.J."/>
            <person name="Xia R."/>
            <person name="Zhu S."/>
            <person name="Xu C."/>
            <person name="Xu H."/>
            <person name="Xu X."/>
            <person name="Cox K."/>
            <person name="Korf I."/>
            <person name="Meyers B.C."/>
            <person name="Michelmore R.W."/>
        </authorList>
    </citation>
    <scope>NUCLEOTIDE SEQUENCE [LARGE SCALE GENOMIC DNA]</scope>
    <source>
        <strain evidence="2">cv. Salinas</strain>
        <tissue evidence="1">Seedlings</tissue>
    </source>
</reference>
<dbReference type="AlphaFoldDB" id="A0A9R1XT04"/>
<keyword evidence="2" id="KW-1185">Reference proteome</keyword>
<dbReference type="PANTHER" id="PTHR11017:SF313">
    <property type="entry name" value="TIR DOMAIN, P-LOOP CONTAINING NUCLEOSIDE TRIPHOSPHATE HYDROLASE"/>
    <property type="match status" value="1"/>
</dbReference>
<gene>
    <name evidence="1" type="ORF">LSAT_V11C100036870</name>
</gene>
<dbReference type="PANTHER" id="PTHR11017">
    <property type="entry name" value="LEUCINE-RICH REPEAT-CONTAINING PROTEIN"/>
    <property type="match status" value="1"/>
</dbReference>
<dbReference type="InterPro" id="IPR044974">
    <property type="entry name" value="Disease_R_plants"/>
</dbReference>